<dbReference type="EMBL" id="FNAX01000007">
    <property type="protein sequence ID" value="SDF33813.1"/>
    <property type="molecule type" value="Genomic_DNA"/>
</dbReference>
<evidence type="ECO:0000313" key="4">
    <source>
        <dbReference type="Proteomes" id="UP000198614"/>
    </source>
</evidence>
<dbReference type="EMBL" id="CP108330">
    <property type="protein sequence ID" value="WUR38042.1"/>
    <property type="molecule type" value="Genomic_DNA"/>
</dbReference>
<protein>
    <submittedName>
        <fullName evidence="2">Uncharacterized protein</fullName>
    </submittedName>
</protein>
<evidence type="ECO:0000313" key="2">
    <source>
        <dbReference type="EMBL" id="SDF33813.1"/>
    </source>
</evidence>
<feature type="region of interest" description="Disordered" evidence="1">
    <location>
        <begin position="1"/>
        <end position="66"/>
    </location>
</feature>
<dbReference type="Proteomes" id="UP000198614">
    <property type="component" value="Unassembled WGS sequence"/>
</dbReference>
<organism evidence="2 4">
    <name type="scientific">Streptomyces griseoaurantiacus</name>
    <dbReference type="NCBI Taxonomy" id="68213"/>
    <lineage>
        <taxon>Bacteria</taxon>
        <taxon>Bacillati</taxon>
        <taxon>Actinomycetota</taxon>
        <taxon>Actinomycetes</taxon>
        <taxon>Kitasatosporales</taxon>
        <taxon>Streptomycetaceae</taxon>
        <taxon>Streptomyces</taxon>
        <taxon>Streptomyces aurantiacus group</taxon>
    </lineage>
</organism>
<name>A0A1G7K9A5_9ACTN</name>
<evidence type="ECO:0000313" key="5">
    <source>
        <dbReference type="Proteomes" id="UP001432161"/>
    </source>
</evidence>
<evidence type="ECO:0000256" key="1">
    <source>
        <dbReference type="SAM" id="MobiDB-lite"/>
    </source>
</evidence>
<accession>A0A1G7K9A5</accession>
<proteinExistence type="predicted"/>
<keyword evidence="5" id="KW-1185">Reference proteome</keyword>
<sequence length="66" mass="6824">MRRSDHEEPPTPPGEGADLSMRDLLAACAAARAISSPPPRGPSPSREGREGGGRGDSAPVDPARSY</sequence>
<dbReference type="Proteomes" id="UP001432161">
    <property type="component" value="Chromosome"/>
</dbReference>
<evidence type="ECO:0000313" key="3">
    <source>
        <dbReference type="EMBL" id="WUR38042.1"/>
    </source>
</evidence>
<reference evidence="2 4" key="1">
    <citation type="submission" date="2016-10" db="EMBL/GenBank/DDBJ databases">
        <authorList>
            <person name="de Groot N.N."/>
        </authorList>
    </citation>
    <scope>NUCLEOTIDE SEQUENCE [LARGE SCALE GENOMIC DNA]</scope>
    <source>
        <strain evidence="2 4">CGMCC 4.1859</strain>
    </source>
</reference>
<gene>
    <name evidence="3" type="ORF">OHN36_12990</name>
    <name evidence="2" type="ORF">SAMN05216260_107229</name>
</gene>
<dbReference type="AlphaFoldDB" id="A0A1G7K9A5"/>
<reference evidence="3" key="2">
    <citation type="submission" date="2022-10" db="EMBL/GenBank/DDBJ databases">
        <title>The complete genomes of actinobacterial strains from the NBC collection.</title>
        <authorList>
            <person name="Joergensen T.S."/>
            <person name="Alvarez Arevalo M."/>
            <person name="Sterndorff E.B."/>
            <person name="Faurdal D."/>
            <person name="Vuksanovic O."/>
            <person name="Mourched A.-S."/>
            <person name="Charusanti P."/>
            <person name="Shaw S."/>
            <person name="Blin K."/>
            <person name="Weber T."/>
        </authorList>
    </citation>
    <scope>NUCLEOTIDE SEQUENCE</scope>
    <source>
        <strain evidence="3">NBC_00489</strain>
    </source>
</reference>